<dbReference type="RefSeq" id="WP_170169855.1">
    <property type="nucleotide sequence ID" value="NZ_RKHO01000001.1"/>
</dbReference>
<protein>
    <submittedName>
        <fullName evidence="1">Putative AbiEi antitoxin of type IV toxin-antitoxin system</fullName>
    </submittedName>
</protein>
<keyword evidence="2" id="KW-1185">Reference proteome</keyword>
<accession>A0A3N2CY94</accession>
<gene>
    <name evidence="1" type="ORF">EDD33_3406</name>
</gene>
<dbReference type="AlphaFoldDB" id="A0A3N2CY94"/>
<organism evidence="1 2">
    <name type="scientific">Nocardioides aurantiacus</name>
    <dbReference type="NCBI Taxonomy" id="86796"/>
    <lineage>
        <taxon>Bacteria</taxon>
        <taxon>Bacillati</taxon>
        <taxon>Actinomycetota</taxon>
        <taxon>Actinomycetes</taxon>
        <taxon>Propionibacteriales</taxon>
        <taxon>Nocardioidaceae</taxon>
        <taxon>Nocardioides</taxon>
    </lineage>
</organism>
<proteinExistence type="predicted"/>
<comment type="caution">
    <text evidence="1">The sequence shown here is derived from an EMBL/GenBank/DDBJ whole genome shotgun (WGS) entry which is preliminary data.</text>
</comment>
<name>A0A3N2CY94_9ACTN</name>
<sequence length="292" mass="31879">MDVVEALVRCGGVARTADVLRVVPRHELRRAVEQGRVVRAAHGRYRLPDYDAHAAAAAQLGGASSLLSAALAHGWPVKLPPERPQVVVPRGRNVGARRAGVELRWAEVSRAELDAGVTDPVRTVLDCARHLAFDVALAVADSALRDGVPLTDLLLACQRSPRSGRGRAFRVLEQASPLAANPFESVLRAVLIDVPGTHFEPQVWVGNVGRADLVDRSRRVVVEADSFEFHSDSASLARDMERYNGFVAEDHRVLRFAWRHAMFGQDYVRAVVSSVLTPDRRSVRVCPTCAVA</sequence>
<evidence type="ECO:0000313" key="2">
    <source>
        <dbReference type="Proteomes" id="UP000281738"/>
    </source>
</evidence>
<dbReference type="Proteomes" id="UP000281738">
    <property type="component" value="Unassembled WGS sequence"/>
</dbReference>
<evidence type="ECO:0000313" key="1">
    <source>
        <dbReference type="EMBL" id="ROR92515.1"/>
    </source>
</evidence>
<dbReference type="EMBL" id="RKHO01000001">
    <property type="protein sequence ID" value="ROR92515.1"/>
    <property type="molecule type" value="Genomic_DNA"/>
</dbReference>
<reference evidence="1 2" key="1">
    <citation type="submission" date="2018-11" db="EMBL/GenBank/DDBJ databases">
        <title>Sequencing the genomes of 1000 actinobacteria strains.</title>
        <authorList>
            <person name="Klenk H.-P."/>
        </authorList>
    </citation>
    <scope>NUCLEOTIDE SEQUENCE [LARGE SCALE GENOMIC DNA]</scope>
    <source>
        <strain evidence="1 2">DSM 12652</strain>
    </source>
</reference>